<proteinExistence type="predicted"/>
<accession>E8PL07</accession>
<protein>
    <submittedName>
        <fullName evidence="1">Uncharacterized protein</fullName>
    </submittedName>
</protein>
<evidence type="ECO:0000313" key="2">
    <source>
        <dbReference type="Proteomes" id="UP000008087"/>
    </source>
</evidence>
<evidence type="ECO:0000313" key="1">
    <source>
        <dbReference type="EMBL" id="ADW22231.1"/>
    </source>
</evidence>
<organism evidence="1 2">
    <name type="scientific">Thermus scotoductus (strain ATCC 700910 / SA-01)</name>
    <dbReference type="NCBI Taxonomy" id="743525"/>
    <lineage>
        <taxon>Bacteria</taxon>
        <taxon>Thermotogati</taxon>
        <taxon>Deinococcota</taxon>
        <taxon>Deinococci</taxon>
        <taxon>Thermales</taxon>
        <taxon>Thermaceae</taxon>
        <taxon>Thermus</taxon>
    </lineage>
</organism>
<dbReference type="HOGENOM" id="CLU_3349812_0_0_0"/>
<gene>
    <name evidence="1" type="ordered locus">TSC_c16160</name>
</gene>
<dbReference type="AlphaFoldDB" id="E8PL07"/>
<dbReference type="KEGG" id="tsc:TSC_c16160"/>
<reference evidence="2" key="1">
    <citation type="submission" date="2010-03" db="EMBL/GenBank/DDBJ databases">
        <title>The genome sequence of Thermus scotoductus SA-01.</title>
        <authorList>
            <person name="Gounder K."/>
            <person name="Liesegang H."/>
            <person name="Brzuszkiewicz E."/>
            <person name="Wollherr A."/>
            <person name="Daniel R."/>
            <person name="Gottschalk G."/>
            <person name="van Heerden E."/>
            <person name="Litthauer D."/>
        </authorList>
    </citation>
    <scope>NUCLEOTIDE SEQUENCE [LARGE SCALE GENOMIC DNA]</scope>
    <source>
        <strain evidence="2">ATCC 700910 / SA-01</strain>
    </source>
</reference>
<reference evidence="1 2" key="2">
    <citation type="journal article" date="2011" name="BMC Genomics">
        <title>Sequence of the hyperplastic genome of the naturally competent Thermus scotoductus SA-01.</title>
        <authorList>
            <person name="Gounder K."/>
            <person name="Brzuszkiewicz E."/>
            <person name="Liesegang H."/>
            <person name="Wollherr A."/>
            <person name="Daniel R."/>
            <person name="Gottschalk G."/>
            <person name="Reva O."/>
            <person name="Kumwenda B."/>
            <person name="Srivastava M."/>
            <person name="Bricio C."/>
            <person name="Berenguer J."/>
            <person name="van Heerden E."/>
            <person name="Litthauer D."/>
        </authorList>
    </citation>
    <scope>NUCLEOTIDE SEQUENCE [LARGE SCALE GENOMIC DNA]</scope>
    <source>
        <strain evidence="2">ATCC 700910 / SA-01</strain>
    </source>
</reference>
<sequence>MRFPLRSLWGPALRVLKVVKSLWSASWFHRLLVWGGP</sequence>
<dbReference type="Proteomes" id="UP000008087">
    <property type="component" value="Chromosome"/>
</dbReference>
<name>E8PL07_THESS</name>
<dbReference type="EMBL" id="CP001962">
    <property type="protein sequence ID" value="ADW22231.1"/>
    <property type="molecule type" value="Genomic_DNA"/>
</dbReference>
<dbReference type="STRING" id="743525.TSC_c16160"/>